<dbReference type="EMBL" id="QVLX01000002">
    <property type="protein sequence ID" value="RGE88837.1"/>
    <property type="molecule type" value="Genomic_DNA"/>
</dbReference>
<dbReference type="AlphaFoldDB" id="A0A3E3K449"/>
<evidence type="ECO:0000313" key="3">
    <source>
        <dbReference type="Proteomes" id="UP000261080"/>
    </source>
</evidence>
<dbReference type="InterPro" id="IPR036388">
    <property type="entry name" value="WH-like_DNA-bd_sf"/>
</dbReference>
<dbReference type="PRINTS" id="PR00598">
    <property type="entry name" value="HTHMARR"/>
</dbReference>
<feature type="domain" description="HTH marR-type" evidence="1">
    <location>
        <begin position="1"/>
        <end position="137"/>
    </location>
</feature>
<dbReference type="RefSeq" id="WP_117493346.1">
    <property type="nucleotide sequence ID" value="NZ_QVLX01000002.1"/>
</dbReference>
<dbReference type="SMART" id="SM00347">
    <property type="entry name" value="HTH_MARR"/>
    <property type="match status" value="1"/>
</dbReference>
<dbReference type="GO" id="GO:0006950">
    <property type="term" value="P:response to stress"/>
    <property type="evidence" value="ECO:0007669"/>
    <property type="project" value="TreeGrafter"/>
</dbReference>
<dbReference type="Pfam" id="PF12802">
    <property type="entry name" value="MarR_2"/>
    <property type="match status" value="1"/>
</dbReference>
<gene>
    <name evidence="2" type="ORF">DW016_04850</name>
</gene>
<dbReference type="SUPFAM" id="SSF46785">
    <property type="entry name" value="Winged helix' DNA-binding domain"/>
    <property type="match status" value="1"/>
</dbReference>
<dbReference type="Gene3D" id="1.10.10.10">
    <property type="entry name" value="Winged helix-like DNA-binding domain superfamily/Winged helix DNA-binding domain"/>
    <property type="match status" value="1"/>
</dbReference>
<proteinExistence type="predicted"/>
<comment type="caution">
    <text evidence="2">The sequence shown here is derived from an EMBL/GenBank/DDBJ whole genome shotgun (WGS) entry which is preliminary data.</text>
</comment>
<dbReference type="PROSITE" id="PS50995">
    <property type="entry name" value="HTH_MARR_2"/>
    <property type="match status" value="1"/>
</dbReference>
<dbReference type="InterPro" id="IPR000835">
    <property type="entry name" value="HTH_MarR-typ"/>
</dbReference>
<dbReference type="PANTHER" id="PTHR33164:SF57">
    <property type="entry name" value="MARR-FAMILY TRANSCRIPTIONAL REGULATOR"/>
    <property type="match status" value="1"/>
</dbReference>
<dbReference type="GO" id="GO:0003700">
    <property type="term" value="F:DNA-binding transcription factor activity"/>
    <property type="evidence" value="ECO:0007669"/>
    <property type="project" value="InterPro"/>
</dbReference>
<name>A0A3E3K449_9FIRM</name>
<dbReference type="OrthoDB" id="1858911at2"/>
<accession>A0A3E3K449</accession>
<dbReference type="Proteomes" id="UP000261080">
    <property type="component" value="Unassembled WGS sequence"/>
</dbReference>
<dbReference type="InterPro" id="IPR039422">
    <property type="entry name" value="MarR/SlyA-like"/>
</dbReference>
<organism evidence="2 3">
    <name type="scientific">Sellimonas intestinalis</name>
    <dbReference type="NCBI Taxonomy" id="1653434"/>
    <lineage>
        <taxon>Bacteria</taxon>
        <taxon>Bacillati</taxon>
        <taxon>Bacillota</taxon>
        <taxon>Clostridia</taxon>
        <taxon>Lachnospirales</taxon>
        <taxon>Lachnospiraceae</taxon>
        <taxon>Sellimonas</taxon>
    </lineage>
</organism>
<evidence type="ECO:0000259" key="1">
    <source>
        <dbReference type="PROSITE" id="PS50995"/>
    </source>
</evidence>
<dbReference type="PANTHER" id="PTHR33164">
    <property type="entry name" value="TRANSCRIPTIONAL REGULATOR, MARR FAMILY"/>
    <property type="match status" value="1"/>
</dbReference>
<sequence length="145" mass="17016">MDKCKIRELWFQVNTLRRAALRPYFQEIGLTVGQGQPRILNSLRKYGTMTQRELADCCFVDVTRISRTVDRLVAAGLLSKQIDPECRRSCLISLTEEGRKKAVQVQHIFEKGDEIWWKSFDEEELERLYQYLLKMEQSLKGDQGK</sequence>
<dbReference type="InterPro" id="IPR036390">
    <property type="entry name" value="WH_DNA-bd_sf"/>
</dbReference>
<evidence type="ECO:0000313" key="2">
    <source>
        <dbReference type="EMBL" id="RGE88837.1"/>
    </source>
</evidence>
<protein>
    <submittedName>
        <fullName evidence="2">MarR family transcriptional regulator</fullName>
    </submittedName>
</protein>
<keyword evidence="3" id="KW-1185">Reference proteome</keyword>
<reference evidence="2 3" key="1">
    <citation type="submission" date="2018-08" db="EMBL/GenBank/DDBJ databases">
        <title>A genome reference for cultivated species of the human gut microbiota.</title>
        <authorList>
            <person name="Zou Y."/>
            <person name="Xue W."/>
            <person name="Luo G."/>
        </authorList>
    </citation>
    <scope>NUCLEOTIDE SEQUENCE [LARGE SCALE GENOMIC DNA]</scope>
    <source>
        <strain evidence="2 3">AF37-2AT</strain>
    </source>
</reference>